<dbReference type="PANTHER" id="PTHR34367:SF1">
    <property type="entry name" value="OS04G0528600 PROTEIN"/>
    <property type="match status" value="1"/>
</dbReference>
<dbReference type="OrthoDB" id="1927466at2759"/>
<gene>
    <name evidence="1" type="ORF">KFK09_018594</name>
</gene>
<name>A0A8T3AXH2_DENNO</name>
<evidence type="ECO:0000313" key="2">
    <source>
        <dbReference type="Proteomes" id="UP000829196"/>
    </source>
</evidence>
<organism evidence="1 2">
    <name type="scientific">Dendrobium nobile</name>
    <name type="common">Orchid</name>
    <dbReference type="NCBI Taxonomy" id="94219"/>
    <lineage>
        <taxon>Eukaryota</taxon>
        <taxon>Viridiplantae</taxon>
        <taxon>Streptophyta</taxon>
        <taxon>Embryophyta</taxon>
        <taxon>Tracheophyta</taxon>
        <taxon>Spermatophyta</taxon>
        <taxon>Magnoliopsida</taxon>
        <taxon>Liliopsida</taxon>
        <taxon>Asparagales</taxon>
        <taxon>Orchidaceae</taxon>
        <taxon>Epidendroideae</taxon>
        <taxon>Malaxideae</taxon>
        <taxon>Dendrobiinae</taxon>
        <taxon>Dendrobium</taxon>
    </lineage>
</organism>
<dbReference type="PANTHER" id="PTHR34367">
    <property type="entry name" value="OS02G0734667 PROTEIN"/>
    <property type="match status" value="1"/>
</dbReference>
<proteinExistence type="predicted"/>
<dbReference type="AlphaFoldDB" id="A0A8T3AXH2"/>
<sequence>MNVSTVAEFQAASSASSLDVFTSVKFKIIDYASNSFSGGISADGKGIKDCISKACSILDVFADLNSSYSDCRSYEVDQGKVGSNSYWREPFVESQLVVKDDLPEPSLHGVGFGDPGIR</sequence>
<evidence type="ECO:0000313" key="1">
    <source>
        <dbReference type="EMBL" id="KAI0500382.1"/>
    </source>
</evidence>
<dbReference type="EMBL" id="JAGYWB010000013">
    <property type="protein sequence ID" value="KAI0500382.1"/>
    <property type="molecule type" value="Genomic_DNA"/>
</dbReference>
<dbReference type="InterPro" id="IPR040412">
    <property type="entry name" value="At1g65710-like"/>
</dbReference>
<comment type="caution">
    <text evidence="1">The sequence shown here is derived from an EMBL/GenBank/DDBJ whole genome shotgun (WGS) entry which is preliminary data.</text>
</comment>
<accession>A0A8T3AXH2</accession>
<dbReference type="Proteomes" id="UP000829196">
    <property type="component" value="Unassembled WGS sequence"/>
</dbReference>
<protein>
    <submittedName>
        <fullName evidence="1">Uncharacterized protein</fullName>
    </submittedName>
</protein>
<reference evidence="1" key="1">
    <citation type="journal article" date="2022" name="Front. Genet.">
        <title>Chromosome-Scale Assembly of the Dendrobium nobile Genome Provides Insights Into the Molecular Mechanism of the Biosynthesis of the Medicinal Active Ingredient of Dendrobium.</title>
        <authorList>
            <person name="Xu Q."/>
            <person name="Niu S.-C."/>
            <person name="Li K.-L."/>
            <person name="Zheng P.-J."/>
            <person name="Zhang X.-J."/>
            <person name="Jia Y."/>
            <person name="Liu Y."/>
            <person name="Niu Y.-X."/>
            <person name="Yu L.-H."/>
            <person name="Chen D.-F."/>
            <person name="Zhang G.-Q."/>
        </authorList>
    </citation>
    <scope>NUCLEOTIDE SEQUENCE</scope>
    <source>
        <tissue evidence="1">Leaf</tissue>
    </source>
</reference>
<keyword evidence="2" id="KW-1185">Reference proteome</keyword>